<evidence type="ECO:0000256" key="2">
    <source>
        <dbReference type="ARBA" id="ARBA00023033"/>
    </source>
</evidence>
<protein>
    <submittedName>
        <fullName evidence="4">Monooxygenase FAD-binding protein</fullName>
    </submittedName>
</protein>
<organism evidence="4 5">
    <name type="scientific">Candidatus Liberibacter asiaticus str. gxpsy</name>
    <dbReference type="NCBI Taxonomy" id="1174529"/>
    <lineage>
        <taxon>Bacteria</taxon>
        <taxon>Pseudomonadati</taxon>
        <taxon>Pseudomonadota</taxon>
        <taxon>Alphaproteobacteria</taxon>
        <taxon>Hyphomicrobiales</taxon>
        <taxon>Rhizobiaceae</taxon>
        <taxon>Liberibacter</taxon>
    </lineage>
</organism>
<dbReference type="Gene3D" id="3.50.50.60">
    <property type="entry name" value="FAD/NAD(P)-binding domain"/>
    <property type="match status" value="1"/>
</dbReference>
<dbReference type="Pfam" id="PF01494">
    <property type="entry name" value="FAD_binding_3"/>
    <property type="match status" value="1"/>
</dbReference>
<name>A0ABM5NEC5_LIBAS</name>
<sequence>MIIGAGISGLTLAASLGHRGIQSCVLEKKDQLSDSGFGIQISPNASRILKRIGILDQLEDIWIEPEDFVFRSGSTLKELSRFSCKNYSRNNWGGIYGVVKRHTLQKILLNHIQTQPLARLHLSTHITHPDCTQISKINNQKPDLLVGADGLNSNIRHYIDTQPITFSGDVVLRCLIPQNNAPEFIDFQSVNIFFGPDSHLVTYPLREDNTINMVFVSSKHTLKDISFLKRSEIHKEWFVKHLTNWHQEIIQLILQINDTHLYPLFECECKHWHNKKNAVLIGDAAHTLLPFAAQGANMAIEDAYALSYLLGKKTIPAAISAYQKVRAVRVKRIRYRTKLNQLLFHMHRPASLFRNAGLRLGIHKPLHKSLDWIYQYKIPE</sequence>
<reference evidence="4 5" key="1">
    <citation type="journal article" date="2013" name="Genome Announc.">
        <title>Complete Genome Sequence of a Chinese Strain of 'Candidatus Liberibacter asiaticus'.</title>
        <authorList>
            <person name="Lin H."/>
            <person name="Han C.S."/>
            <person name="Liu B."/>
            <person name="Lou B."/>
            <person name="Bai X."/>
            <person name="Deng C."/>
            <person name="Civerolo E.L."/>
            <person name="Gupta G."/>
        </authorList>
    </citation>
    <scope>NUCLEOTIDE SEQUENCE [LARGE SCALE GENOMIC DNA]</scope>
    <source>
        <strain evidence="5">gxpsy</strain>
    </source>
</reference>
<evidence type="ECO:0000313" key="5">
    <source>
        <dbReference type="Proteomes" id="UP000011820"/>
    </source>
</evidence>
<evidence type="ECO:0000256" key="1">
    <source>
        <dbReference type="ARBA" id="ARBA00023002"/>
    </source>
</evidence>
<dbReference type="SUPFAM" id="SSF51905">
    <property type="entry name" value="FAD/NAD(P)-binding domain"/>
    <property type="match status" value="1"/>
</dbReference>
<dbReference type="PANTHER" id="PTHR13789">
    <property type="entry name" value="MONOOXYGENASE"/>
    <property type="match status" value="1"/>
</dbReference>
<dbReference type="EMBL" id="CP004005">
    <property type="protein sequence ID" value="AGH16408.1"/>
    <property type="molecule type" value="Genomic_DNA"/>
</dbReference>
<dbReference type="GeneID" id="93076412"/>
<dbReference type="PRINTS" id="PR00420">
    <property type="entry name" value="RNGMNOXGNASE"/>
</dbReference>
<feature type="domain" description="FAD-binding" evidence="3">
    <location>
        <begin position="1"/>
        <end position="313"/>
    </location>
</feature>
<evidence type="ECO:0000259" key="3">
    <source>
        <dbReference type="Pfam" id="PF01494"/>
    </source>
</evidence>
<dbReference type="Proteomes" id="UP000011820">
    <property type="component" value="Chromosome"/>
</dbReference>
<keyword evidence="2 4" id="KW-0503">Monooxygenase</keyword>
<dbReference type="InterPro" id="IPR002938">
    <property type="entry name" value="FAD-bd"/>
</dbReference>
<dbReference type="GO" id="GO:0004497">
    <property type="term" value="F:monooxygenase activity"/>
    <property type="evidence" value="ECO:0007669"/>
    <property type="project" value="UniProtKB-KW"/>
</dbReference>
<keyword evidence="5" id="KW-1185">Reference proteome</keyword>
<dbReference type="InterPro" id="IPR036188">
    <property type="entry name" value="FAD/NAD-bd_sf"/>
</dbReference>
<keyword evidence="1" id="KW-0560">Oxidoreductase</keyword>
<proteinExistence type="predicted"/>
<dbReference type="SUPFAM" id="SSF54373">
    <property type="entry name" value="FAD-linked reductases, C-terminal domain"/>
    <property type="match status" value="1"/>
</dbReference>
<dbReference type="PANTHER" id="PTHR13789:SF309">
    <property type="entry name" value="PUTATIVE (AFU_ORTHOLOGUE AFUA_6G14510)-RELATED"/>
    <property type="match status" value="1"/>
</dbReference>
<dbReference type="RefSeq" id="WP_012778388.1">
    <property type="nucleotide sequence ID" value="NC_020549.1"/>
</dbReference>
<dbReference type="InterPro" id="IPR050493">
    <property type="entry name" value="FAD-dep_Monooxygenase_BioMet"/>
</dbReference>
<gene>
    <name evidence="4" type="ORF">WSI_00165</name>
</gene>
<accession>A0ABM5NEC5</accession>
<evidence type="ECO:0000313" key="4">
    <source>
        <dbReference type="EMBL" id="AGH16408.1"/>
    </source>
</evidence>